<dbReference type="Gene3D" id="1.10.565.10">
    <property type="entry name" value="Retinoid X Receptor"/>
    <property type="match status" value="1"/>
</dbReference>
<dbReference type="AlphaFoldDB" id="A0A8C9FZ98"/>
<keyword evidence="1" id="KW-0805">Transcription regulation</keyword>
<accession>A0A8C9FZ98</accession>
<evidence type="ECO:0000256" key="1">
    <source>
        <dbReference type="ARBA" id="ARBA00023015"/>
    </source>
</evidence>
<name>A0A8C9FZ98_PAVCR</name>
<organism evidence="7 8">
    <name type="scientific">Pavo cristatus</name>
    <name type="common">Indian peafowl</name>
    <name type="synonym">Blue peafowl</name>
    <dbReference type="NCBI Taxonomy" id="9049"/>
    <lineage>
        <taxon>Eukaryota</taxon>
        <taxon>Metazoa</taxon>
        <taxon>Chordata</taxon>
        <taxon>Craniata</taxon>
        <taxon>Vertebrata</taxon>
        <taxon>Euteleostomi</taxon>
        <taxon>Archelosauria</taxon>
        <taxon>Archosauria</taxon>
        <taxon>Dinosauria</taxon>
        <taxon>Saurischia</taxon>
        <taxon>Theropoda</taxon>
        <taxon>Coelurosauria</taxon>
        <taxon>Aves</taxon>
        <taxon>Neognathae</taxon>
        <taxon>Galloanserae</taxon>
        <taxon>Galliformes</taxon>
        <taxon>Phasianidae</taxon>
        <taxon>Phasianinae</taxon>
        <taxon>Pavo</taxon>
    </lineage>
</organism>
<evidence type="ECO:0000313" key="8">
    <source>
        <dbReference type="Proteomes" id="UP000694428"/>
    </source>
</evidence>
<dbReference type="InterPro" id="IPR050200">
    <property type="entry name" value="Nuclear_hormone_rcpt_NR3"/>
</dbReference>
<keyword evidence="5" id="KW-0539">Nucleus</keyword>
<keyword evidence="8" id="KW-1185">Reference proteome</keyword>
<evidence type="ECO:0000313" key="7">
    <source>
        <dbReference type="Ensembl" id="ENSPSTP00000023024.1"/>
    </source>
</evidence>
<evidence type="ECO:0000256" key="5">
    <source>
        <dbReference type="ARBA" id="ARBA00023242"/>
    </source>
</evidence>
<keyword evidence="2" id="KW-0238">DNA-binding</keyword>
<dbReference type="PANTHER" id="PTHR48092">
    <property type="entry name" value="KNIRPS-RELATED PROTEIN-RELATED"/>
    <property type="match status" value="1"/>
</dbReference>
<protein>
    <submittedName>
        <fullName evidence="7">Estrogen receptor 2</fullName>
    </submittedName>
</protein>
<evidence type="ECO:0000256" key="4">
    <source>
        <dbReference type="ARBA" id="ARBA00023170"/>
    </source>
</evidence>
<dbReference type="InterPro" id="IPR035500">
    <property type="entry name" value="NHR-like_dom_sf"/>
</dbReference>
<dbReference type="PROSITE" id="PS51843">
    <property type="entry name" value="NR_LBD"/>
    <property type="match status" value="1"/>
</dbReference>
<evidence type="ECO:0000256" key="2">
    <source>
        <dbReference type="ARBA" id="ARBA00023125"/>
    </source>
</evidence>
<feature type="domain" description="NR LBD" evidence="6">
    <location>
        <begin position="1"/>
        <end position="142"/>
    </location>
</feature>
<dbReference type="GO" id="GO:0003677">
    <property type="term" value="F:DNA binding"/>
    <property type="evidence" value="ECO:0007669"/>
    <property type="project" value="UniProtKB-KW"/>
</dbReference>
<sequence length="192" mass="21548">TKPGKCVEGILEIFDMLLAMTSRFRELKLQHKEYLCVKAMILLNSSEYTIASDTHQIVLISTEAGKLVKLHHLLNVVTDALVWVIAKSGIPSQQQTTRLANLLMLLSHVRHQPKLFCPEVPFKADAQRGFWRNEVRFELCACRRPNILCILGATTTPFTRIPSILPHTATMPHSGFPHGKQLFCSLPAPCPP</sequence>
<dbReference type="SUPFAM" id="SSF48508">
    <property type="entry name" value="Nuclear receptor ligand-binding domain"/>
    <property type="match status" value="1"/>
</dbReference>
<dbReference type="Proteomes" id="UP000694428">
    <property type="component" value="Unplaced"/>
</dbReference>
<evidence type="ECO:0000259" key="6">
    <source>
        <dbReference type="PROSITE" id="PS51843"/>
    </source>
</evidence>
<proteinExistence type="predicted"/>
<dbReference type="InterPro" id="IPR000536">
    <property type="entry name" value="Nucl_hrmn_rcpt_lig-bd"/>
</dbReference>
<evidence type="ECO:0000256" key="3">
    <source>
        <dbReference type="ARBA" id="ARBA00023163"/>
    </source>
</evidence>
<keyword evidence="3" id="KW-0804">Transcription</keyword>
<dbReference type="Pfam" id="PF00104">
    <property type="entry name" value="Hormone_recep"/>
    <property type="match status" value="1"/>
</dbReference>
<reference evidence="7" key="1">
    <citation type="submission" date="2025-08" db="UniProtKB">
        <authorList>
            <consortium name="Ensembl"/>
        </authorList>
    </citation>
    <scope>IDENTIFICATION</scope>
</reference>
<reference evidence="7" key="2">
    <citation type="submission" date="2025-09" db="UniProtKB">
        <authorList>
            <consortium name="Ensembl"/>
        </authorList>
    </citation>
    <scope>IDENTIFICATION</scope>
</reference>
<dbReference type="Ensembl" id="ENSPSTT00000024205.1">
    <property type="protein sequence ID" value="ENSPSTP00000023024.1"/>
    <property type="gene ID" value="ENSPSTG00000016913.1"/>
</dbReference>
<keyword evidence="4" id="KW-0675">Receptor</keyword>